<dbReference type="InterPro" id="IPR039903">
    <property type="entry name" value="Zswim2"/>
</dbReference>
<dbReference type="Proteomes" id="UP001153076">
    <property type="component" value="Unassembled WGS sequence"/>
</dbReference>
<dbReference type="SUPFAM" id="SSF57850">
    <property type="entry name" value="RING/U-box"/>
    <property type="match status" value="1"/>
</dbReference>
<dbReference type="AlphaFoldDB" id="A0A9Q1KH45"/>
<keyword evidence="1" id="KW-0479">Metal-binding</keyword>
<dbReference type="PANTHER" id="PTHR21540:SF0">
    <property type="entry name" value="PHD FAMILY PROTEIN"/>
    <property type="match status" value="1"/>
</dbReference>
<feature type="domain" description="SWIM-type" evidence="3">
    <location>
        <begin position="59"/>
        <end position="89"/>
    </location>
</feature>
<proteinExistence type="predicted"/>
<evidence type="ECO:0000313" key="5">
    <source>
        <dbReference type="Proteomes" id="UP001153076"/>
    </source>
</evidence>
<comment type="caution">
    <text evidence="4">The sequence shown here is derived from an EMBL/GenBank/DDBJ whole genome shotgun (WGS) entry which is preliminary data.</text>
</comment>
<dbReference type="Gene3D" id="3.30.40.10">
    <property type="entry name" value="Zinc/RING finger domain, C3HC4 (zinc finger)"/>
    <property type="match status" value="1"/>
</dbReference>
<protein>
    <recommendedName>
        <fullName evidence="6">Mitogen-activated protein kinase kinase kinase 1</fullName>
    </recommendedName>
</protein>
<sequence length="276" mass="30916">MEQISPNAPPPLNHHHDQPRLQPTQAFADRVLRALGHRLLLLYRSDPSFYVLGATGNVYVVNITSTLTCTCPDRTTPCKHILFILIKVLGVALDDACLRRQTLRPYHLARILSNPSAPESLAGPSLRQRFQEAFLLQRELQGPDYTPCMDVEEGATCPICLEEMGKPGGGRVVACATCRNPSHEQCLMTWKRTQRRRSFTCVICRSRWRDRVDQERYLNLSAHVSEDDVDMAPQSGEGNASTSVIAAQVPCHPPRPEMPPELGSRIIPHVLHLCKN</sequence>
<organism evidence="4 5">
    <name type="scientific">Carnegiea gigantea</name>
    <dbReference type="NCBI Taxonomy" id="171969"/>
    <lineage>
        <taxon>Eukaryota</taxon>
        <taxon>Viridiplantae</taxon>
        <taxon>Streptophyta</taxon>
        <taxon>Embryophyta</taxon>
        <taxon>Tracheophyta</taxon>
        <taxon>Spermatophyta</taxon>
        <taxon>Magnoliopsida</taxon>
        <taxon>eudicotyledons</taxon>
        <taxon>Gunneridae</taxon>
        <taxon>Pentapetalae</taxon>
        <taxon>Caryophyllales</taxon>
        <taxon>Cactineae</taxon>
        <taxon>Cactaceae</taxon>
        <taxon>Cactoideae</taxon>
        <taxon>Echinocereeae</taxon>
        <taxon>Carnegiea</taxon>
    </lineage>
</organism>
<evidence type="ECO:0000313" key="4">
    <source>
        <dbReference type="EMBL" id="KAJ8443389.1"/>
    </source>
</evidence>
<dbReference type="InterPro" id="IPR013083">
    <property type="entry name" value="Znf_RING/FYVE/PHD"/>
</dbReference>
<keyword evidence="1" id="KW-0862">Zinc</keyword>
<gene>
    <name evidence="4" type="ORF">Cgig2_018822</name>
</gene>
<name>A0A9Q1KH45_9CARY</name>
<reference evidence="4" key="1">
    <citation type="submission" date="2022-04" db="EMBL/GenBank/DDBJ databases">
        <title>Carnegiea gigantea Genome sequencing and assembly v2.</title>
        <authorList>
            <person name="Copetti D."/>
            <person name="Sanderson M.J."/>
            <person name="Burquez A."/>
            <person name="Wojciechowski M.F."/>
        </authorList>
    </citation>
    <scope>NUCLEOTIDE SEQUENCE</scope>
    <source>
        <strain evidence="4">SGP5-SGP5p</strain>
        <tissue evidence="4">Aerial part</tissue>
    </source>
</reference>
<evidence type="ECO:0008006" key="6">
    <source>
        <dbReference type="Google" id="ProtNLM"/>
    </source>
</evidence>
<dbReference type="InterPro" id="IPR001841">
    <property type="entry name" value="Znf_RING"/>
</dbReference>
<dbReference type="InterPro" id="IPR007527">
    <property type="entry name" value="Znf_SWIM"/>
</dbReference>
<dbReference type="PROSITE" id="PS50966">
    <property type="entry name" value="ZF_SWIM"/>
    <property type="match status" value="1"/>
</dbReference>
<dbReference type="PROSITE" id="PS50089">
    <property type="entry name" value="ZF_RING_2"/>
    <property type="match status" value="1"/>
</dbReference>
<evidence type="ECO:0000256" key="1">
    <source>
        <dbReference type="PROSITE-ProRule" id="PRU00175"/>
    </source>
</evidence>
<dbReference type="PANTHER" id="PTHR21540">
    <property type="entry name" value="RING FINGER AND SWIM DOMAIN-CONTAINING PROTEIN 2"/>
    <property type="match status" value="1"/>
</dbReference>
<dbReference type="GO" id="GO:0061630">
    <property type="term" value="F:ubiquitin protein ligase activity"/>
    <property type="evidence" value="ECO:0007669"/>
    <property type="project" value="InterPro"/>
</dbReference>
<dbReference type="EMBL" id="JAKOGI010000120">
    <property type="protein sequence ID" value="KAJ8443389.1"/>
    <property type="molecule type" value="Genomic_DNA"/>
</dbReference>
<keyword evidence="1" id="KW-0863">Zinc-finger</keyword>
<keyword evidence="5" id="KW-1185">Reference proteome</keyword>
<feature type="domain" description="RING-type" evidence="2">
    <location>
        <begin position="157"/>
        <end position="205"/>
    </location>
</feature>
<dbReference type="OrthoDB" id="2122982at2759"/>
<dbReference type="Pfam" id="PF04434">
    <property type="entry name" value="SWIM"/>
    <property type="match status" value="1"/>
</dbReference>
<dbReference type="GO" id="GO:0008270">
    <property type="term" value="F:zinc ion binding"/>
    <property type="evidence" value="ECO:0007669"/>
    <property type="project" value="UniProtKB-KW"/>
</dbReference>
<accession>A0A9Q1KH45</accession>
<evidence type="ECO:0000259" key="2">
    <source>
        <dbReference type="PROSITE" id="PS50089"/>
    </source>
</evidence>
<evidence type="ECO:0000259" key="3">
    <source>
        <dbReference type="PROSITE" id="PS50966"/>
    </source>
</evidence>